<keyword evidence="4" id="KW-1185">Reference proteome</keyword>
<accession>A0A8B7PDC7</accession>
<comment type="subcellular location">
    <subcellularLocation>
        <location evidence="1">Cytoplasm</location>
        <location evidence="1">Cytoskeleton</location>
    </subcellularLocation>
</comment>
<dbReference type="KEGG" id="hazt:108679793"/>
<name>A0A8B7PDC7_HYAAZ</name>
<dbReference type="SUPFAM" id="SSF52047">
    <property type="entry name" value="RNI-like"/>
    <property type="match status" value="1"/>
</dbReference>
<evidence type="ECO:0000313" key="4">
    <source>
        <dbReference type="Proteomes" id="UP000694843"/>
    </source>
</evidence>
<dbReference type="InterPro" id="IPR052410">
    <property type="entry name" value="DRC5"/>
</dbReference>
<dbReference type="Proteomes" id="UP000694843">
    <property type="component" value="Unplaced"/>
</dbReference>
<dbReference type="GeneID" id="108679793"/>
<evidence type="ECO:0000256" key="2">
    <source>
        <dbReference type="ARBA" id="ARBA00022490"/>
    </source>
</evidence>
<evidence type="ECO:0000256" key="3">
    <source>
        <dbReference type="ARBA" id="ARBA00023212"/>
    </source>
</evidence>
<dbReference type="OrthoDB" id="341587at2759"/>
<dbReference type="InterPro" id="IPR032675">
    <property type="entry name" value="LRR_dom_sf"/>
</dbReference>
<dbReference type="GO" id="GO:0005856">
    <property type="term" value="C:cytoskeleton"/>
    <property type="evidence" value="ECO:0007669"/>
    <property type="project" value="UniProtKB-SubCell"/>
</dbReference>
<reference evidence="5" key="1">
    <citation type="submission" date="2025-08" db="UniProtKB">
        <authorList>
            <consortium name="RefSeq"/>
        </authorList>
    </citation>
    <scope>IDENTIFICATION</scope>
    <source>
        <tissue evidence="5">Whole organism</tissue>
    </source>
</reference>
<organism evidence="4 5">
    <name type="scientific">Hyalella azteca</name>
    <name type="common">Amphipod</name>
    <dbReference type="NCBI Taxonomy" id="294128"/>
    <lineage>
        <taxon>Eukaryota</taxon>
        <taxon>Metazoa</taxon>
        <taxon>Ecdysozoa</taxon>
        <taxon>Arthropoda</taxon>
        <taxon>Crustacea</taxon>
        <taxon>Multicrustacea</taxon>
        <taxon>Malacostraca</taxon>
        <taxon>Eumalacostraca</taxon>
        <taxon>Peracarida</taxon>
        <taxon>Amphipoda</taxon>
        <taxon>Senticaudata</taxon>
        <taxon>Talitrida</taxon>
        <taxon>Talitroidea</taxon>
        <taxon>Hyalellidae</taxon>
        <taxon>Hyalella</taxon>
    </lineage>
</organism>
<proteinExistence type="predicted"/>
<dbReference type="PANTHER" id="PTHR24107">
    <property type="entry name" value="YNEIN REGULATORY COMPLEX SUBUNIT 5"/>
    <property type="match status" value="1"/>
</dbReference>
<evidence type="ECO:0000256" key="1">
    <source>
        <dbReference type="ARBA" id="ARBA00004245"/>
    </source>
</evidence>
<sequence length="301" mass="32727">MTSKSSVFTTAGWQSLVFSVWPRAPNAEPLPLRPISVLAKTLATCSLSALSITQSDLTDAHAEILLSALHASPALESLDLSHNLLSSASARFFVPLMSSPNFRSLKLVNNKLNFECCDEFSAALASNCSMRSLALDANALQTEGVCQLLKAVNQTSGTGLEVLALSGCRAGGSVNLDNYVFEALLNAVQSPKIRNINLASNYFTLEPPSYVAKACTSSRCCVRISSMDGQISNLFYGTSTECIEETLFNRKHIDITASSIKYPGKNKPSPPCMFTSFHNEIFSRDQIKIEQTISQLRLYVH</sequence>
<keyword evidence="2" id="KW-0963">Cytoplasm</keyword>
<keyword evidence="3" id="KW-0206">Cytoskeleton</keyword>
<dbReference type="Gene3D" id="3.80.10.10">
    <property type="entry name" value="Ribonuclease Inhibitor"/>
    <property type="match status" value="1"/>
</dbReference>
<protein>
    <submittedName>
        <fullName evidence="5">Uncharacterized protein LOC108679793</fullName>
    </submittedName>
</protein>
<dbReference type="PANTHER" id="PTHR24107:SF2">
    <property type="entry name" value="NLR FAMILY CARD DOMAIN CONTAINING 3"/>
    <property type="match status" value="1"/>
</dbReference>
<gene>
    <name evidence="5" type="primary">LOC108679793</name>
</gene>
<dbReference type="AlphaFoldDB" id="A0A8B7PDC7"/>
<evidence type="ECO:0000313" key="5">
    <source>
        <dbReference type="RefSeq" id="XP_018024005.2"/>
    </source>
</evidence>
<dbReference type="RefSeq" id="XP_018024005.2">
    <property type="nucleotide sequence ID" value="XM_018168516.2"/>
</dbReference>